<accession>A0A919JNY2</accession>
<dbReference type="AlphaFoldDB" id="A0A919JNY2"/>
<organism evidence="1 2">
    <name type="scientific">Actinoplanes nipponensis</name>
    <dbReference type="NCBI Taxonomy" id="135950"/>
    <lineage>
        <taxon>Bacteria</taxon>
        <taxon>Bacillati</taxon>
        <taxon>Actinomycetota</taxon>
        <taxon>Actinomycetes</taxon>
        <taxon>Micromonosporales</taxon>
        <taxon>Micromonosporaceae</taxon>
        <taxon>Actinoplanes</taxon>
    </lineage>
</organism>
<comment type="caution">
    <text evidence="1">The sequence shown here is derived from an EMBL/GenBank/DDBJ whole genome shotgun (WGS) entry which is preliminary data.</text>
</comment>
<sequence>MGVSKGRYAGWETQTVVCGLISSFSASVFVMPPTLPPTNLVVKERTIAPPLPGSPAVQGASAARPGARAIAGLWTTAATG</sequence>
<dbReference type="EMBL" id="BOMQ01000074">
    <property type="protein sequence ID" value="GIE52722.1"/>
    <property type="molecule type" value="Genomic_DNA"/>
</dbReference>
<keyword evidence="2" id="KW-1185">Reference proteome</keyword>
<evidence type="ECO:0000313" key="2">
    <source>
        <dbReference type="Proteomes" id="UP000647172"/>
    </source>
</evidence>
<protein>
    <submittedName>
        <fullName evidence="1">Uncharacterized protein</fullName>
    </submittedName>
</protein>
<proteinExistence type="predicted"/>
<name>A0A919JNY2_9ACTN</name>
<gene>
    <name evidence="1" type="ORF">Ani05nite_62560</name>
</gene>
<dbReference type="Proteomes" id="UP000647172">
    <property type="component" value="Unassembled WGS sequence"/>
</dbReference>
<reference evidence="1" key="1">
    <citation type="submission" date="2021-01" db="EMBL/GenBank/DDBJ databases">
        <title>Whole genome shotgun sequence of Actinoplanes nipponensis NBRC 14063.</title>
        <authorList>
            <person name="Komaki H."/>
            <person name="Tamura T."/>
        </authorList>
    </citation>
    <scope>NUCLEOTIDE SEQUENCE</scope>
    <source>
        <strain evidence="1">NBRC 14063</strain>
    </source>
</reference>
<evidence type="ECO:0000313" key="1">
    <source>
        <dbReference type="EMBL" id="GIE52722.1"/>
    </source>
</evidence>